<protein>
    <submittedName>
        <fullName evidence="2">Uncharacterized protein</fullName>
    </submittedName>
</protein>
<accession>A0A0A9DZG7</accession>
<name>A0A0A9DZG7_ARUDO</name>
<organism evidence="2">
    <name type="scientific">Arundo donax</name>
    <name type="common">Giant reed</name>
    <name type="synonym">Donax arundinaceus</name>
    <dbReference type="NCBI Taxonomy" id="35708"/>
    <lineage>
        <taxon>Eukaryota</taxon>
        <taxon>Viridiplantae</taxon>
        <taxon>Streptophyta</taxon>
        <taxon>Embryophyta</taxon>
        <taxon>Tracheophyta</taxon>
        <taxon>Spermatophyta</taxon>
        <taxon>Magnoliopsida</taxon>
        <taxon>Liliopsida</taxon>
        <taxon>Poales</taxon>
        <taxon>Poaceae</taxon>
        <taxon>PACMAD clade</taxon>
        <taxon>Arundinoideae</taxon>
        <taxon>Arundineae</taxon>
        <taxon>Arundo</taxon>
    </lineage>
</organism>
<reference evidence="2" key="1">
    <citation type="submission" date="2014-09" db="EMBL/GenBank/DDBJ databases">
        <authorList>
            <person name="Magalhaes I.L.F."/>
            <person name="Oliveira U."/>
            <person name="Santos F.R."/>
            <person name="Vidigal T.H.D.A."/>
            <person name="Brescovit A.D."/>
            <person name="Santos A.J."/>
        </authorList>
    </citation>
    <scope>NUCLEOTIDE SEQUENCE</scope>
    <source>
        <tissue evidence="2">Shoot tissue taken approximately 20 cm above the soil surface</tissue>
    </source>
</reference>
<dbReference type="EMBL" id="GBRH01206825">
    <property type="protein sequence ID" value="JAD91070.1"/>
    <property type="molecule type" value="Transcribed_RNA"/>
</dbReference>
<evidence type="ECO:0000256" key="1">
    <source>
        <dbReference type="SAM" id="MobiDB-lite"/>
    </source>
</evidence>
<feature type="region of interest" description="Disordered" evidence="1">
    <location>
        <begin position="1"/>
        <end position="21"/>
    </location>
</feature>
<evidence type="ECO:0000313" key="2">
    <source>
        <dbReference type="EMBL" id="JAD91070.1"/>
    </source>
</evidence>
<reference evidence="2" key="2">
    <citation type="journal article" date="2015" name="Data Brief">
        <title>Shoot transcriptome of the giant reed, Arundo donax.</title>
        <authorList>
            <person name="Barrero R.A."/>
            <person name="Guerrero F.D."/>
            <person name="Moolhuijzen P."/>
            <person name="Goolsby J.A."/>
            <person name="Tidwell J."/>
            <person name="Bellgard S.E."/>
            <person name="Bellgard M.I."/>
        </authorList>
    </citation>
    <scope>NUCLEOTIDE SEQUENCE</scope>
    <source>
        <tissue evidence="2">Shoot tissue taken approximately 20 cm above the soil surface</tissue>
    </source>
</reference>
<dbReference type="AlphaFoldDB" id="A0A0A9DZG7"/>
<sequence>MFLNQAKGGQHPQTCRPPSIDLQNQLSSQIGSLLQEVFHKIFPFQVN</sequence>
<proteinExistence type="predicted"/>